<dbReference type="SUPFAM" id="SSF52540">
    <property type="entry name" value="P-loop containing nucleoside triphosphate hydrolases"/>
    <property type="match status" value="1"/>
</dbReference>
<name>A0A133U2Y7_9EURY</name>
<dbReference type="InterPro" id="IPR050153">
    <property type="entry name" value="Metal_Ion_Import_ABC"/>
</dbReference>
<dbReference type="FunFam" id="3.40.50.300:FF:000134">
    <property type="entry name" value="Iron-enterobactin ABC transporter ATP-binding protein"/>
    <property type="match status" value="1"/>
</dbReference>
<evidence type="ECO:0000256" key="3">
    <source>
        <dbReference type="ARBA" id="ARBA00022840"/>
    </source>
</evidence>
<dbReference type="AlphaFoldDB" id="A0A133U2Y7"/>
<sequence length="246" mass="27334">MNIINLENVDTIYEGADLPTIRNINLDIERGEFVCVMGPNGAGKTTLLETINGLLEHTQGRVSVFGKTIKQDGTEARKRIGYLLQNFSFDPGEPFLVKDVVMMGRVGRIGLLNTPDEKDWEIVRKALDSVGVREFENRPIGKLSGGEQQKVLLARVLAQEPDILLLDEPLTNLDLKAKEELQELIEKIYEEKHLTVVMVTHDVSSIPKVSSRLVLMNGGEIVLDGKPKQVIESGVWRSSYGLSLEG</sequence>
<evidence type="ECO:0000313" key="5">
    <source>
        <dbReference type="EMBL" id="KXA88555.1"/>
    </source>
</evidence>
<dbReference type="Gene3D" id="3.40.50.300">
    <property type="entry name" value="P-loop containing nucleotide triphosphate hydrolases"/>
    <property type="match status" value="1"/>
</dbReference>
<dbReference type="InterPro" id="IPR003439">
    <property type="entry name" value="ABC_transporter-like_ATP-bd"/>
</dbReference>
<comment type="caution">
    <text evidence="5">The sequence shown here is derived from an EMBL/GenBank/DDBJ whole genome shotgun (WGS) entry which is preliminary data.</text>
</comment>
<evidence type="ECO:0000256" key="1">
    <source>
        <dbReference type="ARBA" id="ARBA00022448"/>
    </source>
</evidence>
<evidence type="ECO:0000259" key="4">
    <source>
        <dbReference type="PROSITE" id="PS50893"/>
    </source>
</evidence>
<keyword evidence="3" id="KW-0067">ATP-binding</keyword>
<dbReference type="SMART" id="SM00382">
    <property type="entry name" value="AAA"/>
    <property type="match status" value="1"/>
</dbReference>
<reference evidence="5 6" key="1">
    <citation type="journal article" date="2016" name="Sci. Rep.">
        <title>Metabolic traits of an uncultured archaeal lineage -MSBL1- from brine pools of the Red Sea.</title>
        <authorList>
            <person name="Mwirichia R."/>
            <person name="Alam I."/>
            <person name="Rashid M."/>
            <person name="Vinu M."/>
            <person name="Ba-Alawi W."/>
            <person name="Anthony Kamau A."/>
            <person name="Kamanda Ngugi D."/>
            <person name="Goker M."/>
            <person name="Klenk H.P."/>
            <person name="Bajic V."/>
            <person name="Stingl U."/>
        </authorList>
    </citation>
    <scope>NUCLEOTIDE SEQUENCE [LARGE SCALE GENOMIC DNA]</scope>
    <source>
        <strain evidence="5">SCGC-AAA259B11</strain>
    </source>
</reference>
<dbReference type="PANTHER" id="PTHR42734">
    <property type="entry name" value="METAL TRANSPORT SYSTEM ATP-BINDING PROTEIN TM_0124-RELATED"/>
    <property type="match status" value="1"/>
</dbReference>
<keyword evidence="2" id="KW-0547">Nucleotide-binding</keyword>
<gene>
    <name evidence="5" type="ORF">AKJ61_04670</name>
</gene>
<dbReference type="PROSITE" id="PS00211">
    <property type="entry name" value="ABC_TRANSPORTER_1"/>
    <property type="match status" value="1"/>
</dbReference>
<dbReference type="InterPro" id="IPR003593">
    <property type="entry name" value="AAA+_ATPase"/>
</dbReference>
<proteinExistence type="predicted"/>
<accession>A0A133U2Y7</accession>
<dbReference type="InterPro" id="IPR027417">
    <property type="entry name" value="P-loop_NTPase"/>
</dbReference>
<dbReference type="PROSITE" id="PS50893">
    <property type="entry name" value="ABC_TRANSPORTER_2"/>
    <property type="match status" value="1"/>
</dbReference>
<dbReference type="EMBL" id="LHXK01000105">
    <property type="protein sequence ID" value="KXA88555.1"/>
    <property type="molecule type" value="Genomic_DNA"/>
</dbReference>
<dbReference type="GO" id="GO:0016887">
    <property type="term" value="F:ATP hydrolysis activity"/>
    <property type="evidence" value="ECO:0007669"/>
    <property type="project" value="InterPro"/>
</dbReference>
<organism evidence="5 6">
    <name type="scientific">candidate division MSBL1 archaeon SCGC-AAA259B11</name>
    <dbReference type="NCBI Taxonomy" id="1698260"/>
    <lineage>
        <taxon>Archaea</taxon>
        <taxon>Methanobacteriati</taxon>
        <taxon>Methanobacteriota</taxon>
        <taxon>candidate division MSBL1</taxon>
    </lineage>
</organism>
<keyword evidence="6" id="KW-1185">Reference proteome</keyword>
<evidence type="ECO:0000256" key="2">
    <source>
        <dbReference type="ARBA" id="ARBA00022741"/>
    </source>
</evidence>
<dbReference type="Proteomes" id="UP000070184">
    <property type="component" value="Unassembled WGS sequence"/>
</dbReference>
<keyword evidence="1" id="KW-0813">Transport</keyword>
<feature type="domain" description="ABC transporter" evidence="4">
    <location>
        <begin position="4"/>
        <end position="243"/>
    </location>
</feature>
<evidence type="ECO:0000313" key="6">
    <source>
        <dbReference type="Proteomes" id="UP000070184"/>
    </source>
</evidence>
<dbReference type="Pfam" id="PF00005">
    <property type="entry name" value="ABC_tran"/>
    <property type="match status" value="1"/>
</dbReference>
<dbReference type="InterPro" id="IPR017871">
    <property type="entry name" value="ABC_transporter-like_CS"/>
</dbReference>
<protein>
    <recommendedName>
        <fullName evidence="4">ABC transporter domain-containing protein</fullName>
    </recommendedName>
</protein>
<dbReference type="GO" id="GO:0005524">
    <property type="term" value="F:ATP binding"/>
    <property type="evidence" value="ECO:0007669"/>
    <property type="project" value="UniProtKB-KW"/>
</dbReference>
<dbReference type="CDD" id="cd03235">
    <property type="entry name" value="ABC_Metallic_Cations"/>
    <property type="match status" value="1"/>
</dbReference>